<evidence type="ECO:0000256" key="3">
    <source>
        <dbReference type="ARBA" id="ARBA00007970"/>
    </source>
</evidence>
<evidence type="ECO:0000256" key="9">
    <source>
        <dbReference type="HAMAP-Rule" id="MF_01023"/>
    </source>
</evidence>
<dbReference type="InterPro" id="IPR015421">
    <property type="entry name" value="PyrdxlP-dep_Trfase_major"/>
</dbReference>
<gene>
    <name evidence="9" type="primary">hisC</name>
    <name evidence="11" type="ORF">SACS_1562</name>
</gene>
<comment type="subunit">
    <text evidence="4 9">Homodimer.</text>
</comment>
<comment type="similarity">
    <text evidence="3 9">Belongs to the class-II pyridoxal-phosphate-dependent aminotransferase family. Histidinol-phosphate aminotransferase subfamily.</text>
</comment>
<keyword evidence="6 9" id="KW-0808">Transferase</keyword>
<name>A0A7U7G6Y5_9PROT</name>
<evidence type="ECO:0000256" key="2">
    <source>
        <dbReference type="ARBA" id="ARBA00005011"/>
    </source>
</evidence>
<keyword evidence="7 9" id="KW-0663">Pyridoxal phosphate</keyword>
<dbReference type="RefSeq" id="WP_043560835.1">
    <property type="nucleotide sequence ID" value="NZ_CBLY010000006.1"/>
</dbReference>
<keyword evidence="9" id="KW-0368">Histidine biosynthesis</keyword>
<dbReference type="SUPFAM" id="SSF53383">
    <property type="entry name" value="PLP-dependent transferases"/>
    <property type="match status" value="1"/>
</dbReference>
<evidence type="ECO:0000256" key="8">
    <source>
        <dbReference type="ARBA" id="ARBA00047481"/>
    </source>
</evidence>
<evidence type="ECO:0000256" key="1">
    <source>
        <dbReference type="ARBA" id="ARBA00001933"/>
    </source>
</evidence>
<dbReference type="GO" id="GO:0004400">
    <property type="term" value="F:histidinol-phosphate transaminase activity"/>
    <property type="evidence" value="ECO:0007669"/>
    <property type="project" value="UniProtKB-UniRule"/>
</dbReference>
<dbReference type="PANTHER" id="PTHR43643:SF3">
    <property type="entry name" value="HISTIDINOL-PHOSPHATE AMINOTRANSFERASE"/>
    <property type="match status" value="1"/>
</dbReference>
<feature type="domain" description="Aminotransferase class I/classII large" evidence="10">
    <location>
        <begin position="25"/>
        <end position="348"/>
    </location>
</feature>
<evidence type="ECO:0000259" key="10">
    <source>
        <dbReference type="Pfam" id="PF00155"/>
    </source>
</evidence>
<evidence type="ECO:0000256" key="4">
    <source>
        <dbReference type="ARBA" id="ARBA00011738"/>
    </source>
</evidence>
<keyword evidence="5 9" id="KW-0032">Aminotransferase</keyword>
<organism evidence="11 12">
    <name type="scientific">Parasaccharibacter apium</name>
    <dbReference type="NCBI Taxonomy" id="1510841"/>
    <lineage>
        <taxon>Bacteria</taxon>
        <taxon>Pseudomonadati</taxon>
        <taxon>Pseudomonadota</taxon>
        <taxon>Alphaproteobacteria</taxon>
        <taxon>Acetobacterales</taxon>
        <taxon>Acetobacteraceae</taxon>
        <taxon>Parasaccharibacter</taxon>
    </lineage>
</organism>
<dbReference type="PANTHER" id="PTHR43643">
    <property type="entry name" value="HISTIDINOL-PHOSPHATE AMINOTRANSFERASE 2"/>
    <property type="match status" value="1"/>
</dbReference>
<dbReference type="CDD" id="cd00609">
    <property type="entry name" value="AAT_like"/>
    <property type="match status" value="1"/>
</dbReference>
<comment type="cofactor">
    <cofactor evidence="1 9">
        <name>pyridoxal 5'-phosphate</name>
        <dbReference type="ChEBI" id="CHEBI:597326"/>
    </cofactor>
</comment>
<comment type="caution">
    <text evidence="11">The sequence shown here is derived from an EMBL/GenBank/DDBJ whole genome shotgun (WGS) entry which is preliminary data.</text>
</comment>
<protein>
    <recommendedName>
        <fullName evidence="9">Histidinol-phosphate aminotransferase</fullName>
        <ecNumber evidence="9">2.6.1.9</ecNumber>
    </recommendedName>
    <alternativeName>
        <fullName evidence="9">Imidazole acetol-phosphate transaminase</fullName>
    </alternativeName>
</protein>
<dbReference type="Proteomes" id="UP000027590">
    <property type="component" value="Unassembled WGS sequence"/>
</dbReference>
<reference evidence="11 12" key="1">
    <citation type="journal article" date="2014" name="Genome Biol. Evol.">
        <title>Acetic acid bacteria genomes reveal functional traits for adaptation to life in insect guts.</title>
        <authorList>
            <person name="Chouaia B."/>
            <person name="Gaiarsa S."/>
            <person name="Crotti E."/>
            <person name="Comandatore F."/>
            <person name="Degli Esposti M."/>
            <person name="Ricci I."/>
            <person name="Alma A."/>
            <person name="Favia G."/>
            <person name="Bandi C."/>
            <person name="Daffonchio D."/>
        </authorList>
    </citation>
    <scope>NUCLEOTIDE SEQUENCE [LARGE SCALE GENOMIC DNA]</scope>
    <source>
        <strain evidence="12">AM169</strain>
    </source>
</reference>
<dbReference type="Pfam" id="PF00155">
    <property type="entry name" value="Aminotran_1_2"/>
    <property type="match status" value="1"/>
</dbReference>
<dbReference type="AlphaFoldDB" id="A0A7U7G6Y5"/>
<sequence>MSRFWNRQVHDLQPYIPGEQPRMTNLVKLNTNESPYGPSPRALEAMKASVTDDLRLYPDPTALALRTAIAEQEGVPVECVFTGNGSDEVLAHAFRALFRDDAPVLFSDVTYGFYPIYCQMFGLDYRTIPLRDDFTIAPDDYDGPAGGVIIANPNANTGISLPLSAIEGLLKRFNTQTVIIDEAYVDFGGTSAVALTQRYPNLLIVRTFSKSSGLAGLRVGYAIGSAELVEGLTRVKDSFNSYPLSRPAQAGAEASIRDTEWLEQTTTRIIATRERTVAALRERGMTVLPSTANFILAHHPSCPADTLFTGLRERAIIVRHQGGSPRISDWLRITIGTDEEMDALLAALDDLLPR</sequence>
<dbReference type="InterPro" id="IPR005861">
    <property type="entry name" value="HisP_aminotrans"/>
</dbReference>
<reference evidence="11 12" key="2">
    <citation type="journal article" date="2014" name="PLoS ONE">
        <title>Evolution of mitochondria reconstructed from the energy metabolism of living bacteria.</title>
        <authorList>
            <person name="Degli Esposti M."/>
            <person name="Chouaia B."/>
            <person name="Comandatore F."/>
            <person name="Crotti E."/>
            <person name="Sassera D."/>
            <person name="Lievens P.M."/>
            <person name="Daffonchio D."/>
            <person name="Bandi C."/>
        </authorList>
    </citation>
    <scope>NUCLEOTIDE SEQUENCE [LARGE SCALE GENOMIC DNA]</scope>
    <source>
        <strain evidence="12">AM169</strain>
    </source>
</reference>
<dbReference type="InterPro" id="IPR050106">
    <property type="entry name" value="HistidinolP_aminotransfase"/>
</dbReference>
<evidence type="ECO:0000256" key="6">
    <source>
        <dbReference type="ARBA" id="ARBA00022679"/>
    </source>
</evidence>
<evidence type="ECO:0000313" key="12">
    <source>
        <dbReference type="Proteomes" id="UP000027590"/>
    </source>
</evidence>
<dbReference type="UniPathway" id="UPA00031">
    <property type="reaction ID" value="UER00012"/>
</dbReference>
<dbReference type="HAMAP" id="MF_01023">
    <property type="entry name" value="HisC_aminotrans_2"/>
    <property type="match status" value="1"/>
</dbReference>
<dbReference type="GO" id="GO:0030170">
    <property type="term" value="F:pyridoxal phosphate binding"/>
    <property type="evidence" value="ECO:0007669"/>
    <property type="project" value="InterPro"/>
</dbReference>
<comment type="pathway">
    <text evidence="2 9">Amino-acid biosynthesis; L-histidine biosynthesis; L-histidine from 5-phospho-alpha-D-ribose 1-diphosphate: step 7/9.</text>
</comment>
<dbReference type="Gene3D" id="3.40.640.10">
    <property type="entry name" value="Type I PLP-dependent aspartate aminotransferase-like (Major domain)"/>
    <property type="match status" value="1"/>
</dbReference>
<evidence type="ECO:0000313" key="11">
    <source>
        <dbReference type="EMBL" id="CDG34300.1"/>
    </source>
</evidence>
<dbReference type="EMBL" id="CBLY010000006">
    <property type="protein sequence ID" value="CDG34300.1"/>
    <property type="molecule type" value="Genomic_DNA"/>
</dbReference>
<proteinExistence type="inferred from homology"/>
<accession>A0A7U7G6Y5</accession>
<comment type="catalytic activity">
    <reaction evidence="8 9">
        <text>L-histidinol phosphate + 2-oxoglutarate = 3-(imidazol-4-yl)-2-oxopropyl phosphate + L-glutamate</text>
        <dbReference type="Rhea" id="RHEA:23744"/>
        <dbReference type="ChEBI" id="CHEBI:16810"/>
        <dbReference type="ChEBI" id="CHEBI:29985"/>
        <dbReference type="ChEBI" id="CHEBI:57766"/>
        <dbReference type="ChEBI" id="CHEBI:57980"/>
        <dbReference type="EC" id="2.6.1.9"/>
    </reaction>
</comment>
<dbReference type="GO" id="GO:0000105">
    <property type="term" value="P:L-histidine biosynthetic process"/>
    <property type="evidence" value="ECO:0007669"/>
    <property type="project" value="UniProtKB-UniRule"/>
</dbReference>
<dbReference type="EC" id="2.6.1.9" evidence="9"/>
<dbReference type="InterPro" id="IPR015424">
    <property type="entry name" value="PyrdxlP-dep_Trfase"/>
</dbReference>
<dbReference type="Gene3D" id="3.90.1150.10">
    <property type="entry name" value="Aspartate Aminotransferase, domain 1"/>
    <property type="match status" value="1"/>
</dbReference>
<keyword evidence="9" id="KW-0028">Amino-acid biosynthesis</keyword>
<dbReference type="InterPro" id="IPR015422">
    <property type="entry name" value="PyrdxlP-dep_Trfase_small"/>
</dbReference>
<evidence type="ECO:0000256" key="5">
    <source>
        <dbReference type="ARBA" id="ARBA00022576"/>
    </source>
</evidence>
<dbReference type="InterPro" id="IPR004839">
    <property type="entry name" value="Aminotransferase_I/II_large"/>
</dbReference>
<feature type="modified residue" description="N6-(pyridoxal phosphate)lysine" evidence="9">
    <location>
        <position position="210"/>
    </location>
</feature>
<dbReference type="NCBIfam" id="TIGR01141">
    <property type="entry name" value="hisC"/>
    <property type="match status" value="1"/>
</dbReference>
<evidence type="ECO:0000256" key="7">
    <source>
        <dbReference type="ARBA" id="ARBA00022898"/>
    </source>
</evidence>